<dbReference type="InterPro" id="IPR030678">
    <property type="entry name" value="Peptide/Ni-bd"/>
</dbReference>
<keyword evidence="1" id="KW-0732">Signal</keyword>
<dbReference type="RefSeq" id="WP_243659371.1">
    <property type="nucleotide sequence ID" value="NZ_CP032427.1"/>
</dbReference>
<dbReference type="GO" id="GO:0043190">
    <property type="term" value="C:ATP-binding cassette (ABC) transporter complex"/>
    <property type="evidence" value="ECO:0007669"/>
    <property type="project" value="InterPro"/>
</dbReference>
<dbReference type="InterPro" id="IPR000914">
    <property type="entry name" value="SBP_5_dom"/>
</dbReference>
<dbReference type="Gene3D" id="3.10.105.10">
    <property type="entry name" value="Dipeptide-binding Protein, Domain 3"/>
    <property type="match status" value="1"/>
</dbReference>
<dbReference type="CDD" id="cd00995">
    <property type="entry name" value="PBP2_NikA_DppA_OppA_like"/>
    <property type="match status" value="1"/>
</dbReference>
<dbReference type="GO" id="GO:0042597">
    <property type="term" value="C:periplasmic space"/>
    <property type="evidence" value="ECO:0007669"/>
    <property type="project" value="UniProtKB-ARBA"/>
</dbReference>
<reference evidence="3 4" key="1">
    <citation type="submission" date="2018-09" db="EMBL/GenBank/DDBJ databases">
        <title>Production of Trimethoprim by Streptomyces sp. 3E-1.</title>
        <authorList>
            <person name="Kang H.J."/>
            <person name="Kim S.B."/>
        </authorList>
    </citation>
    <scope>NUCLEOTIDE SEQUENCE [LARGE SCALE GENOMIC DNA]</scope>
    <source>
        <strain evidence="3 4">3E-1</strain>
    </source>
</reference>
<dbReference type="PANTHER" id="PTHR30290">
    <property type="entry name" value="PERIPLASMIC BINDING COMPONENT OF ABC TRANSPORTER"/>
    <property type="match status" value="1"/>
</dbReference>
<dbReference type="Pfam" id="PF00496">
    <property type="entry name" value="SBP_bac_5"/>
    <property type="match status" value="1"/>
</dbReference>
<dbReference type="GO" id="GO:0015833">
    <property type="term" value="P:peptide transport"/>
    <property type="evidence" value="ECO:0007669"/>
    <property type="project" value="TreeGrafter"/>
</dbReference>
<dbReference type="EMBL" id="CP032427">
    <property type="protein sequence ID" value="AYC36037.1"/>
    <property type="molecule type" value="Genomic_DNA"/>
</dbReference>
<feature type="signal peptide" evidence="1">
    <location>
        <begin position="1"/>
        <end position="23"/>
    </location>
</feature>
<feature type="domain" description="Solute-binding protein family 5" evidence="2">
    <location>
        <begin position="96"/>
        <end position="458"/>
    </location>
</feature>
<evidence type="ECO:0000259" key="2">
    <source>
        <dbReference type="Pfam" id="PF00496"/>
    </source>
</evidence>
<gene>
    <name evidence="3" type="primary">gsiB_1</name>
    <name evidence="3" type="ORF">DWG14_00245</name>
</gene>
<evidence type="ECO:0000256" key="1">
    <source>
        <dbReference type="SAM" id="SignalP"/>
    </source>
</evidence>
<dbReference type="Proteomes" id="UP000265765">
    <property type="component" value="Chromosome"/>
</dbReference>
<dbReference type="GO" id="GO:1904680">
    <property type="term" value="F:peptide transmembrane transporter activity"/>
    <property type="evidence" value="ECO:0007669"/>
    <property type="project" value="TreeGrafter"/>
</dbReference>
<name>A0AAI8PKM0_9ACTN</name>
<dbReference type="PIRSF" id="PIRSF002741">
    <property type="entry name" value="MppA"/>
    <property type="match status" value="1"/>
</dbReference>
<dbReference type="SUPFAM" id="SSF53850">
    <property type="entry name" value="Periplasmic binding protein-like II"/>
    <property type="match status" value="1"/>
</dbReference>
<feature type="chain" id="PRO_5042494036" evidence="1">
    <location>
        <begin position="24"/>
        <end position="544"/>
    </location>
</feature>
<dbReference type="PROSITE" id="PS51257">
    <property type="entry name" value="PROKAR_LIPOPROTEIN"/>
    <property type="match status" value="1"/>
</dbReference>
<accession>A0AAI8PKM0</accession>
<dbReference type="AlphaFoldDB" id="A0AAI8PKM0"/>
<dbReference type="Gene3D" id="3.40.190.10">
    <property type="entry name" value="Periplasmic binding protein-like II"/>
    <property type="match status" value="1"/>
</dbReference>
<dbReference type="InterPro" id="IPR039424">
    <property type="entry name" value="SBP_5"/>
</dbReference>
<dbReference type="KEGG" id="sge:DWG14_00245"/>
<dbReference type="Gene3D" id="3.90.76.10">
    <property type="entry name" value="Dipeptide-binding Protein, Domain 1"/>
    <property type="match status" value="1"/>
</dbReference>
<sequence>MAIRHIPGAAVLSLALAASTLTACSGGSSGGQKPVSADDLIPSLPAAKGDVDRVTWNLTGGEPETLDPANAATPQSGQVVRNLCDSLLTLDAKFNLKPNLASYDQQSPTKLVLTIRPDTRFWDGSTVTAEDVAFSLRRAADPAKIASYLFANVDSIKATAADKVTVTFKQPDEMFTSELANMVVLKKAFAEKAGSKLGTPAGGLMCSGPFKLDKWTSGDSITMSRNDAYWNRERRPFAKSVRFTFVTDATSLAQSLNAGEIDGAYELSASSVPALQKSKKGRLVFGLSPQSMNIYVARPDGVMADGKLRAALQRMIDREALAKAVYHEAATPLYTMTPPATWPNAQRAAYEKAYKAFETARSYDMDAAKKLVKSSSYKGQQIVLAIAAGDDTQSRTAQLLQQQGREAGLTIKIQSMQPLVYAQAGYDASKRKGVDLMLSSNFSATPDPLETIGFTFLPKQTYNYVNYDDPQATKLFDEARSTFDGAQRAEKIVEMQALYEKADAIIPLVSTNTTTFLNDRLTGAITSFAYWSMPQMAYVGAAQK</sequence>
<protein>
    <submittedName>
        <fullName evidence="3">Glutathione-binding protein GsiB</fullName>
    </submittedName>
</protein>
<organism evidence="3 4">
    <name type="scientific">Streptomyces griseorubiginosus</name>
    <dbReference type="NCBI Taxonomy" id="67304"/>
    <lineage>
        <taxon>Bacteria</taxon>
        <taxon>Bacillati</taxon>
        <taxon>Actinomycetota</taxon>
        <taxon>Actinomycetes</taxon>
        <taxon>Kitasatosporales</taxon>
        <taxon>Streptomycetaceae</taxon>
        <taxon>Streptomyces</taxon>
    </lineage>
</organism>
<evidence type="ECO:0000313" key="3">
    <source>
        <dbReference type="EMBL" id="AYC36037.1"/>
    </source>
</evidence>
<dbReference type="GeneID" id="91279237"/>
<evidence type="ECO:0000313" key="4">
    <source>
        <dbReference type="Proteomes" id="UP000265765"/>
    </source>
</evidence>
<proteinExistence type="predicted"/>